<protein>
    <submittedName>
        <fullName evidence="1">Uncharacterized protein</fullName>
    </submittedName>
</protein>
<reference evidence="1 2" key="2">
    <citation type="submission" date="2019-02" db="EMBL/GenBank/DDBJ databases">
        <title>'Lichenibacterium ramalinii' gen. nov. sp. nov., 'Lichenibacterium minor' gen. nov. sp. nov.</title>
        <authorList>
            <person name="Pankratov T."/>
        </authorList>
    </citation>
    <scope>NUCLEOTIDE SEQUENCE [LARGE SCALE GENOMIC DNA]</scope>
    <source>
        <strain evidence="1 2">RmlP001</strain>
    </source>
</reference>
<organism evidence="1 2">
    <name type="scientific">Lichenibacterium ramalinae</name>
    <dbReference type="NCBI Taxonomy" id="2316527"/>
    <lineage>
        <taxon>Bacteria</taxon>
        <taxon>Pseudomonadati</taxon>
        <taxon>Pseudomonadota</taxon>
        <taxon>Alphaproteobacteria</taxon>
        <taxon>Hyphomicrobiales</taxon>
        <taxon>Lichenihabitantaceae</taxon>
        <taxon>Lichenibacterium</taxon>
    </lineage>
</organism>
<evidence type="ECO:0000313" key="1">
    <source>
        <dbReference type="EMBL" id="RYB01802.1"/>
    </source>
</evidence>
<dbReference type="OrthoDB" id="8452157at2"/>
<evidence type="ECO:0000313" key="2">
    <source>
        <dbReference type="Proteomes" id="UP000289411"/>
    </source>
</evidence>
<dbReference type="InterPro" id="IPR006311">
    <property type="entry name" value="TAT_signal"/>
</dbReference>
<dbReference type="AlphaFoldDB" id="A0A4Q2R622"/>
<proteinExistence type="predicted"/>
<name>A0A4Q2R622_9HYPH</name>
<dbReference type="Proteomes" id="UP000289411">
    <property type="component" value="Unassembled WGS sequence"/>
</dbReference>
<dbReference type="PROSITE" id="PS51318">
    <property type="entry name" value="TAT"/>
    <property type="match status" value="1"/>
</dbReference>
<sequence length="289" mass="29459">MSALVRFSSVQPRSRVPTLRGPVRRRLVRGGLLALAAVGVVASGLAAASALMGRPQPGAAPVGDAAWVEIRHPMALYDLSGTDFARLPATYRARRRGTEGVREDLLTFGRPGDGRPFLQLSLLRAPDPAAAGDAGTLADGLARLAGATGLAASRIHPLGAVDTRLGSIDIAELDLRDGDAAVPCLGFGGDAGGVLHLSGFACGMPGRPVSRAAVACAVDRLDLVSAGEDAALRAVFVAAERRGGTSCRDGGTAAGSGSPLAIGRHGGWLEAGGELPPLRGLFDVTVRQR</sequence>
<gene>
    <name evidence="1" type="ORF">D3272_24215</name>
</gene>
<reference evidence="1 2" key="1">
    <citation type="submission" date="2018-09" db="EMBL/GenBank/DDBJ databases">
        <authorList>
            <person name="Grouzdev D.S."/>
            <person name="Krutkina M.S."/>
        </authorList>
    </citation>
    <scope>NUCLEOTIDE SEQUENCE [LARGE SCALE GENOMIC DNA]</scope>
    <source>
        <strain evidence="1 2">RmlP001</strain>
    </source>
</reference>
<dbReference type="RefSeq" id="WP_129221819.1">
    <property type="nucleotide sequence ID" value="NZ_QYBC01000028.1"/>
</dbReference>
<dbReference type="EMBL" id="QYBC01000028">
    <property type="protein sequence ID" value="RYB01802.1"/>
    <property type="molecule type" value="Genomic_DNA"/>
</dbReference>
<accession>A0A4Q2R622</accession>
<comment type="caution">
    <text evidence="1">The sequence shown here is derived from an EMBL/GenBank/DDBJ whole genome shotgun (WGS) entry which is preliminary data.</text>
</comment>
<keyword evidence="2" id="KW-1185">Reference proteome</keyword>